<evidence type="ECO:0000313" key="1">
    <source>
        <dbReference type="EMBL" id="MBY83507.1"/>
    </source>
</evidence>
<dbReference type="EMBL" id="GGMS01014304">
    <property type="protein sequence ID" value="MBY83507.1"/>
    <property type="molecule type" value="Transcribed_RNA"/>
</dbReference>
<proteinExistence type="predicted"/>
<protein>
    <submittedName>
        <fullName evidence="1">Uncharacterized protein</fullName>
    </submittedName>
</protein>
<dbReference type="AlphaFoldDB" id="A0A2S2R0F9"/>
<dbReference type="PANTHER" id="PTHR37162:SF10">
    <property type="entry name" value="DUF4371 DOMAIN-CONTAINING PROTEIN"/>
    <property type="match status" value="1"/>
</dbReference>
<gene>
    <name evidence="1" type="ORF">g.6840</name>
</gene>
<dbReference type="PANTHER" id="PTHR37162">
    <property type="entry name" value="HAT FAMILY DIMERISATION DOMAINCONTAINING PROTEIN-RELATED"/>
    <property type="match status" value="1"/>
</dbReference>
<sequence>MKTFCIFYYFLQIHTFSQYATHQKKKRMLLDNEDSPDESLSDDLNPRKKCVKRKQCFKDDWTIIHKWVDKFEDKYEAYCRCCKVKFSIANSGIAAIKQHEISKKHKNSQTCLLKNKTIDFNGFKGPTADKEENQVTASELVQVYHTVKHNLSYNSLDCCIKVEKKIYKDFKMLNKLHLGRTKAESIVTEFLGPAYLHKIINYLNNENVFAFSIPIDATNKKKCEAIPSQCSIFQY</sequence>
<dbReference type="OrthoDB" id="6606803at2759"/>
<organism evidence="1">
    <name type="scientific">Sipha flava</name>
    <name type="common">yellow sugarcane aphid</name>
    <dbReference type="NCBI Taxonomy" id="143950"/>
    <lineage>
        <taxon>Eukaryota</taxon>
        <taxon>Metazoa</taxon>
        <taxon>Ecdysozoa</taxon>
        <taxon>Arthropoda</taxon>
        <taxon>Hexapoda</taxon>
        <taxon>Insecta</taxon>
        <taxon>Pterygota</taxon>
        <taxon>Neoptera</taxon>
        <taxon>Paraneoptera</taxon>
        <taxon>Hemiptera</taxon>
        <taxon>Sternorrhyncha</taxon>
        <taxon>Aphidomorpha</taxon>
        <taxon>Aphidoidea</taxon>
        <taxon>Aphididae</taxon>
        <taxon>Sipha</taxon>
    </lineage>
</organism>
<reference evidence="1" key="1">
    <citation type="submission" date="2018-04" db="EMBL/GenBank/DDBJ databases">
        <title>Transcriptome assembly of Sipha flava.</title>
        <authorList>
            <person name="Scully E.D."/>
            <person name="Geib S.M."/>
            <person name="Palmer N.A."/>
            <person name="Koch K."/>
            <person name="Bradshaw J."/>
            <person name="Heng-Moss T."/>
            <person name="Sarath G."/>
        </authorList>
    </citation>
    <scope>NUCLEOTIDE SEQUENCE</scope>
</reference>
<accession>A0A2S2R0F9</accession>
<name>A0A2S2R0F9_9HEMI</name>